<gene>
    <name evidence="2" type="ORF">SAMN05660710_00729</name>
</gene>
<evidence type="ECO:0008006" key="4">
    <source>
        <dbReference type="Google" id="ProtNLM"/>
    </source>
</evidence>
<organism evidence="2 3">
    <name type="scientific">Paracoccus tibetensis</name>
    <dbReference type="NCBI Taxonomy" id="336292"/>
    <lineage>
        <taxon>Bacteria</taxon>
        <taxon>Pseudomonadati</taxon>
        <taxon>Pseudomonadota</taxon>
        <taxon>Alphaproteobacteria</taxon>
        <taxon>Rhodobacterales</taxon>
        <taxon>Paracoccaceae</taxon>
        <taxon>Paracoccus</taxon>
    </lineage>
</organism>
<dbReference type="InterPro" id="IPR036465">
    <property type="entry name" value="vWFA_dom_sf"/>
</dbReference>
<accession>A0A1G5DAL9</accession>
<name>A0A1G5DAL9_9RHOB</name>
<dbReference type="AlphaFoldDB" id="A0A1G5DAL9"/>
<dbReference type="SUPFAM" id="SSF53300">
    <property type="entry name" value="vWA-like"/>
    <property type="match status" value="1"/>
</dbReference>
<sequence length="218" mass="23324">MCLETIHIARRVAEVPLLQQTDFQPRGGTPLLDAIMDTIAAISSSLEGREPGEVKVIVAIQTDGEENASRRHGWEEVKGRICAMEQQGWEFIFMGAGLREEAYNMGRKLGLKDDKIVAYGTDREATRSIFEATAANMSLFASGMALSTSYSSAQKVTAGDAFGGDEACEDGPEPDLGGASGVDLDTLAPLPAASPDPVPFMRRARVDSAVMSEPEEPS</sequence>
<feature type="region of interest" description="Disordered" evidence="1">
    <location>
        <begin position="163"/>
        <end position="199"/>
    </location>
</feature>
<evidence type="ECO:0000313" key="2">
    <source>
        <dbReference type="EMBL" id="SCY11656.1"/>
    </source>
</evidence>
<evidence type="ECO:0000256" key="1">
    <source>
        <dbReference type="SAM" id="MobiDB-lite"/>
    </source>
</evidence>
<protein>
    <recommendedName>
        <fullName evidence="4">VWFA domain-containing protein</fullName>
    </recommendedName>
</protein>
<dbReference type="EMBL" id="FMVT01000002">
    <property type="protein sequence ID" value="SCY11656.1"/>
    <property type="molecule type" value="Genomic_DNA"/>
</dbReference>
<proteinExistence type="predicted"/>
<dbReference type="Proteomes" id="UP000199502">
    <property type="component" value="Unassembled WGS sequence"/>
</dbReference>
<reference evidence="2 3" key="1">
    <citation type="submission" date="2016-10" db="EMBL/GenBank/DDBJ databases">
        <authorList>
            <person name="de Groot N.N."/>
        </authorList>
    </citation>
    <scope>NUCLEOTIDE SEQUENCE [LARGE SCALE GENOMIC DNA]</scope>
    <source>
        <strain evidence="2 3">CGMCC 1.8925</strain>
    </source>
</reference>
<dbReference type="STRING" id="336292.SAMN05660710_00729"/>
<keyword evidence="3" id="KW-1185">Reference proteome</keyword>
<evidence type="ECO:0000313" key="3">
    <source>
        <dbReference type="Proteomes" id="UP000199502"/>
    </source>
</evidence>